<protein>
    <recommendedName>
        <fullName evidence="3">Peptidase MA superfamily protein</fullName>
    </recommendedName>
</protein>
<dbReference type="EMBL" id="FZOK01000005">
    <property type="protein sequence ID" value="SNS22153.1"/>
    <property type="molecule type" value="Genomic_DNA"/>
</dbReference>
<dbReference type="Proteomes" id="UP000198480">
    <property type="component" value="Unassembled WGS sequence"/>
</dbReference>
<evidence type="ECO:0000313" key="1">
    <source>
        <dbReference type="EMBL" id="SNS22153.1"/>
    </source>
</evidence>
<organism evidence="1 2">
    <name type="scientific">Belliella buryatensis</name>
    <dbReference type="NCBI Taxonomy" id="1500549"/>
    <lineage>
        <taxon>Bacteria</taxon>
        <taxon>Pseudomonadati</taxon>
        <taxon>Bacteroidota</taxon>
        <taxon>Cytophagia</taxon>
        <taxon>Cytophagales</taxon>
        <taxon>Cyclobacteriaceae</taxon>
        <taxon>Belliella</taxon>
    </lineage>
</organism>
<accession>A0A239CS05</accession>
<keyword evidence="2" id="KW-1185">Reference proteome</keyword>
<evidence type="ECO:0000313" key="2">
    <source>
        <dbReference type="Proteomes" id="UP000198480"/>
    </source>
</evidence>
<reference evidence="2" key="1">
    <citation type="submission" date="2017-06" db="EMBL/GenBank/DDBJ databases">
        <authorList>
            <person name="Varghese N."/>
            <person name="Submissions S."/>
        </authorList>
    </citation>
    <scope>NUCLEOTIDE SEQUENCE [LARGE SCALE GENOMIC DNA]</scope>
    <source>
        <strain evidence="2">5C</strain>
    </source>
</reference>
<proteinExistence type="predicted"/>
<dbReference type="AlphaFoldDB" id="A0A239CS05"/>
<gene>
    <name evidence="1" type="ORF">SAMN06295967_105167</name>
</gene>
<sequence>MIRVFLLVISLRSFRYKTLQEIMILKSSYCLKMKIKFLILYVVLLGFCYLSKAQDKPLLLEWSIGETAVFYSQDQEVSAQFSGEICYEANSFFQRTLEELEVEFKVYVLSKEDWPHYTDPNLIYGMPHFIPNEKRLLVAAEDNTFWRMQLPDFSSLSSPYKELFPMTYSLNDEVSSRYFFDLLPVHELGHAWASKAGLNTQRNWLSEILCNLMLHTFIAEERGEFLGALELLPMYWSKEDQYNYTFRSLEQFQDNYWEIGTQSPRNYAWYQYRFHDAARKLYNEGGADVLINLWLFLLNNQETLDDDALLSGLRDDVHPFFEELWNEW</sequence>
<name>A0A239CS05_9BACT</name>
<evidence type="ECO:0008006" key="3">
    <source>
        <dbReference type="Google" id="ProtNLM"/>
    </source>
</evidence>